<dbReference type="InterPro" id="IPR019734">
    <property type="entry name" value="TPR_rpt"/>
</dbReference>
<name>A4RY47_OSTLU</name>
<dbReference type="AlphaFoldDB" id="A4RY47"/>
<evidence type="ECO:0000256" key="3">
    <source>
        <dbReference type="PROSITE-ProRule" id="PRU00339"/>
    </source>
</evidence>
<evidence type="ECO:0000256" key="4">
    <source>
        <dbReference type="SAM" id="MobiDB-lite"/>
    </source>
</evidence>
<dbReference type="KEGG" id="olu:OSTLU_38427"/>
<feature type="region of interest" description="Disordered" evidence="4">
    <location>
        <begin position="1"/>
        <end position="28"/>
    </location>
</feature>
<feature type="compositionally biased region" description="Basic and acidic residues" evidence="4">
    <location>
        <begin position="16"/>
        <end position="28"/>
    </location>
</feature>
<dbReference type="InterPro" id="IPR011990">
    <property type="entry name" value="TPR-like_helical_dom_sf"/>
</dbReference>
<dbReference type="PANTHER" id="PTHR45831:SF5">
    <property type="entry name" value="STI1 DOMAIN-CONTAINING PROTEIN"/>
    <property type="match status" value="1"/>
</dbReference>
<dbReference type="Proteomes" id="UP000001568">
    <property type="component" value="Chromosome 5"/>
</dbReference>
<dbReference type="Pfam" id="PF13181">
    <property type="entry name" value="TPR_8"/>
    <property type="match status" value="1"/>
</dbReference>
<keyword evidence="6" id="KW-1185">Reference proteome</keyword>
<dbReference type="GO" id="GO:0060090">
    <property type="term" value="F:molecular adaptor activity"/>
    <property type="evidence" value="ECO:0007669"/>
    <property type="project" value="TreeGrafter"/>
</dbReference>
<evidence type="ECO:0000256" key="1">
    <source>
        <dbReference type="ARBA" id="ARBA00022737"/>
    </source>
</evidence>
<dbReference type="PROSITE" id="PS50005">
    <property type="entry name" value="TPR"/>
    <property type="match status" value="2"/>
</dbReference>
<keyword evidence="2 3" id="KW-0802">TPR repeat</keyword>
<dbReference type="PANTHER" id="PTHR45831">
    <property type="entry name" value="LD24721P"/>
    <property type="match status" value="1"/>
</dbReference>
<dbReference type="eggNOG" id="KOG0376">
    <property type="taxonomic scope" value="Eukaryota"/>
</dbReference>
<dbReference type="SMART" id="SM00028">
    <property type="entry name" value="TPR"/>
    <property type="match status" value="3"/>
</dbReference>
<dbReference type="InterPro" id="IPR047150">
    <property type="entry name" value="SGT"/>
</dbReference>
<dbReference type="GO" id="GO:0072380">
    <property type="term" value="C:TRC complex"/>
    <property type="evidence" value="ECO:0007669"/>
    <property type="project" value="TreeGrafter"/>
</dbReference>
<dbReference type="GO" id="GO:0016020">
    <property type="term" value="C:membrane"/>
    <property type="evidence" value="ECO:0007669"/>
    <property type="project" value="TreeGrafter"/>
</dbReference>
<organism evidence="5 6">
    <name type="scientific">Ostreococcus lucimarinus (strain CCE9901)</name>
    <dbReference type="NCBI Taxonomy" id="436017"/>
    <lineage>
        <taxon>Eukaryota</taxon>
        <taxon>Viridiplantae</taxon>
        <taxon>Chlorophyta</taxon>
        <taxon>Mamiellophyceae</taxon>
        <taxon>Mamiellales</taxon>
        <taxon>Bathycoccaceae</taxon>
        <taxon>Ostreococcus</taxon>
    </lineage>
</organism>
<dbReference type="GeneID" id="5001879"/>
<feature type="non-terminal residue" evidence="5">
    <location>
        <position position="129"/>
    </location>
</feature>
<evidence type="ECO:0000313" key="6">
    <source>
        <dbReference type="Proteomes" id="UP000001568"/>
    </source>
</evidence>
<protein>
    <submittedName>
        <fullName evidence="5">Uncharacterized protein</fullName>
    </submittedName>
</protein>
<dbReference type="EMBL" id="CP000585">
    <property type="protein sequence ID" value="ABO96399.1"/>
    <property type="molecule type" value="Genomic_DNA"/>
</dbReference>
<dbReference type="Gramene" id="ABO96399">
    <property type="protein sequence ID" value="ABO96399"/>
    <property type="gene ID" value="OSTLU_38427"/>
</dbReference>
<dbReference type="RefSeq" id="XP_001418106.1">
    <property type="nucleotide sequence ID" value="XM_001418069.1"/>
</dbReference>
<evidence type="ECO:0000256" key="2">
    <source>
        <dbReference type="ARBA" id="ARBA00022803"/>
    </source>
</evidence>
<feature type="repeat" description="TPR" evidence="3">
    <location>
        <begin position="93"/>
        <end position="126"/>
    </location>
</feature>
<dbReference type="HOGENOM" id="CLU_1954375_0_0_1"/>
<sequence length="129" mass="14755">MDAKQREDGTTAPWWRDGEYDETRAEEANDRGMARMKKKEYENAFDEFTEAIRLEPRKAVYHANRSAAALKLERFRAAAEDAACAIERDSRYVKALLRGASAQLKLRCPEKALELFEAVLEIDPEDESA</sequence>
<dbReference type="SUPFAM" id="SSF48452">
    <property type="entry name" value="TPR-like"/>
    <property type="match status" value="1"/>
</dbReference>
<dbReference type="Gene3D" id="1.25.40.10">
    <property type="entry name" value="Tetratricopeptide repeat domain"/>
    <property type="match status" value="1"/>
</dbReference>
<keyword evidence="1" id="KW-0677">Repeat</keyword>
<reference evidence="5 6" key="1">
    <citation type="journal article" date="2007" name="Proc. Natl. Acad. Sci. U.S.A.">
        <title>The tiny eukaryote Ostreococcus provides genomic insights into the paradox of plankton speciation.</title>
        <authorList>
            <person name="Palenik B."/>
            <person name="Grimwood J."/>
            <person name="Aerts A."/>
            <person name="Rouze P."/>
            <person name="Salamov A."/>
            <person name="Putnam N."/>
            <person name="Dupont C."/>
            <person name="Jorgensen R."/>
            <person name="Derelle E."/>
            <person name="Rombauts S."/>
            <person name="Zhou K."/>
            <person name="Otillar R."/>
            <person name="Merchant S.S."/>
            <person name="Podell S."/>
            <person name="Gaasterland T."/>
            <person name="Napoli C."/>
            <person name="Gendler K."/>
            <person name="Manuell A."/>
            <person name="Tai V."/>
            <person name="Vallon O."/>
            <person name="Piganeau G."/>
            <person name="Jancek S."/>
            <person name="Heijde M."/>
            <person name="Jabbari K."/>
            <person name="Bowler C."/>
            <person name="Lohr M."/>
            <person name="Robbens S."/>
            <person name="Werner G."/>
            <person name="Dubchak I."/>
            <person name="Pazour G.J."/>
            <person name="Ren Q."/>
            <person name="Paulsen I."/>
            <person name="Delwiche C."/>
            <person name="Schmutz J."/>
            <person name="Rokhsar D."/>
            <person name="Van de Peer Y."/>
            <person name="Moreau H."/>
            <person name="Grigoriev I.V."/>
        </authorList>
    </citation>
    <scope>NUCLEOTIDE SEQUENCE [LARGE SCALE GENOMIC DNA]</scope>
    <source>
        <strain evidence="5 6">CCE9901</strain>
    </source>
</reference>
<accession>A4RY47</accession>
<dbReference type="GO" id="GO:0006620">
    <property type="term" value="P:post-translational protein targeting to endoplasmic reticulum membrane"/>
    <property type="evidence" value="ECO:0007669"/>
    <property type="project" value="TreeGrafter"/>
</dbReference>
<evidence type="ECO:0000313" key="5">
    <source>
        <dbReference type="EMBL" id="ABO96399.1"/>
    </source>
</evidence>
<gene>
    <name evidence="5" type="ORF">OSTLU_38427</name>
</gene>
<proteinExistence type="predicted"/>
<feature type="repeat" description="TPR" evidence="3">
    <location>
        <begin position="25"/>
        <end position="58"/>
    </location>
</feature>
<dbReference type="STRING" id="436017.A4RY47"/>
<dbReference type="OrthoDB" id="445556at2759"/>